<feature type="transmembrane region" description="Helical" evidence="1">
    <location>
        <begin position="12"/>
        <end position="36"/>
    </location>
</feature>
<reference evidence="3" key="1">
    <citation type="submission" date="2016-10" db="EMBL/GenBank/DDBJ databases">
        <authorList>
            <person name="Varghese N."/>
            <person name="Submissions S."/>
        </authorList>
    </citation>
    <scope>NUCLEOTIDE SEQUENCE [LARGE SCALE GENOMIC DNA]</scope>
    <source>
        <strain evidence="3">CGMCC 4.2126</strain>
    </source>
</reference>
<protein>
    <submittedName>
        <fullName evidence="2">Uncharacterized protein</fullName>
    </submittedName>
</protein>
<evidence type="ECO:0000256" key="1">
    <source>
        <dbReference type="SAM" id="Phobius"/>
    </source>
</evidence>
<keyword evidence="1" id="KW-0472">Membrane</keyword>
<dbReference type="AlphaFoldDB" id="A0A1I3IBB1"/>
<accession>A0A1I3IBB1</accession>
<name>A0A1I3IBB1_9ACTN</name>
<feature type="transmembrane region" description="Helical" evidence="1">
    <location>
        <begin position="59"/>
        <end position="79"/>
    </location>
</feature>
<keyword evidence="1" id="KW-1133">Transmembrane helix</keyword>
<keyword evidence="1" id="KW-0812">Transmembrane</keyword>
<keyword evidence="3" id="KW-1185">Reference proteome</keyword>
<organism evidence="2 3">
    <name type="scientific">Streptosporangium canum</name>
    <dbReference type="NCBI Taxonomy" id="324952"/>
    <lineage>
        <taxon>Bacteria</taxon>
        <taxon>Bacillati</taxon>
        <taxon>Actinomycetota</taxon>
        <taxon>Actinomycetes</taxon>
        <taxon>Streptosporangiales</taxon>
        <taxon>Streptosporangiaceae</taxon>
        <taxon>Streptosporangium</taxon>
    </lineage>
</organism>
<gene>
    <name evidence="2" type="ORF">SAMN05216275_103209</name>
</gene>
<dbReference type="GeneID" id="96296974"/>
<feature type="transmembrane region" description="Helical" evidence="1">
    <location>
        <begin position="123"/>
        <end position="144"/>
    </location>
</feature>
<dbReference type="RefSeq" id="WP_143120813.1">
    <property type="nucleotide sequence ID" value="NZ_FOQY01000003.1"/>
</dbReference>
<evidence type="ECO:0000313" key="2">
    <source>
        <dbReference type="EMBL" id="SFI45063.1"/>
    </source>
</evidence>
<feature type="transmembrane region" description="Helical" evidence="1">
    <location>
        <begin position="91"/>
        <end position="111"/>
    </location>
</feature>
<proteinExistence type="predicted"/>
<dbReference type="EMBL" id="FOQY01000003">
    <property type="protein sequence ID" value="SFI45063.1"/>
    <property type="molecule type" value="Genomic_DNA"/>
</dbReference>
<dbReference type="Proteomes" id="UP000199111">
    <property type="component" value="Unassembled WGS sequence"/>
</dbReference>
<evidence type="ECO:0000313" key="3">
    <source>
        <dbReference type="Proteomes" id="UP000199111"/>
    </source>
</evidence>
<sequence>MSIVRNSLPTVVTLLIVSAFGMFGTGLATAAGYLAVPSAVGLPYGLPGLRLVPLGETGWAFTLTENLAALVLAGVVARVTTRRRGGAVRAFFAGWGAFALGAAAAGLLRAVAVSQTVEAGLGAYAGLVLGALAAGLIWGVILGWTAGIATLASVGAETAPARA</sequence>